<name>A0A845I5G6_9BURK</name>
<reference evidence="5" key="1">
    <citation type="submission" date="2019-12" db="EMBL/GenBank/DDBJ databases">
        <title>Novel species isolated from a subtropical stream in China.</title>
        <authorList>
            <person name="Lu H."/>
        </authorList>
    </citation>
    <scope>NUCLEOTIDE SEQUENCE [LARGE SCALE GENOMIC DNA]</scope>
    <source>
        <strain evidence="5">FT93W</strain>
    </source>
</reference>
<keyword evidence="3 5" id="KW-0808">Transferase</keyword>
<dbReference type="SUPFAM" id="SSF53756">
    <property type="entry name" value="UDP-Glycosyltransferase/glycogen phosphorylase"/>
    <property type="match status" value="1"/>
</dbReference>
<dbReference type="InterPro" id="IPR001296">
    <property type="entry name" value="Glyco_trans_1"/>
</dbReference>
<dbReference type="PANTHER" id="PTHR12526">
    <property type="entry name" value="GLYCOSYLTRANSFERASE"/>
    <property type="match status" value="1"/>
</dbReference>
<dbReference type="Gene3D" id="3.40.50.2000">
    <property type="entry name" value="Glycogen Phosphorylase B"/>
    <property type="match status" value="2"/>
</dbReference>
<dbReference type="RefSeq" id="WP_161036748.1">
    <property type="nucleotide sequence ID" value="NZ_WWCL01000004.1"/>
</dbReference>
<comment type="caution">
    <text evidence="5">The sequence shown here is derived from an EMBL/GenBank/DDBJ whole genome shotgun (WGS) entry which is preliminary data.</text>
</comment>
<evidence type="ECO:0000256" key="1">
    <source>
        <dbReference type="ARBA" id="ARBA00009481"/>
    </source>
</evidence>
<comment type="similarity">
    <text evidence="1">Belongs to the glycosyltransferase group 1 family. Glycosyltransferase 4 subfamily.</text>
</comment>
<protein>
    <submittedName>
        <fullName evidence="5">Glycosyltransferase</fullName>
    </submittedName>
</protein>
<accession>A0A845I5G6</accession>
<organism evidence="5 6">
    <name type="scientific">Duganella fentianensis</name>
    <dbReference type="NCBI Taxonomy" id="2692177"/>
    <lineage>
        <taxon>Bacteria</taxon>
        <taxon>Pseudomonadati</taxon>
        <taxon>Pseudomonadota</taxon>
        <taxon>Betaproteobacteria</taxon>
        <taxon>Burkholderiales</taxon>
        <taxon>Oxalobacteraceae</taxon>
        <taxon>Telluria group</taxon>
        <taxon>Duganella</taxon>
    </lineage>
</organism>
<dbReference type="AlphaFoldDB" id="A0A845I5G6"/>
<keyword evidence="6" id="KW-1185">Reference proteome</keyword>
<dbReference type="PANTHER" id="PTHR12526:SF640">
    <property type="entry name" value="COLANIC ACID BIOSYNTHESIS GLYCOSYLTRANSFERASE WCAL-RELATED"/>
    <property type="match status" value="1"/>
</dbReference>
<evidence type="ECO:0000259" key="4">
    <source>
        <dbReference type="Pfam" id="PF00534"/>
    </source>
</evidence>
<dbReference type="Pfam" id="PF00534">
    <property type="entry name" value="Glycos_transf_1"/>
    <property type="match status" value="1"/>
</dbReference>
<sequence length="352" mass="37541">MLGTAEASRGGIAAVLQAYRRGGLWSRWPVLHLATHTDGSAAAKLGQAWRSWVRLLWLLLTGRVALVHLHLASRASFWRKLMFFLPARLARVPVLVHLHGGGFQNFYARGGGLTRGVIRLVFRQAACVLVLSSGWAHWLASVAPRAQVIVLPNPVSVPSVVHREKLSERLIFLGHLSKAKGCYDLLAALAMLAPRYPQLSLVMAGEGERAALMAHAASLGLAQRVLFPGYVDRDERDRLLADAAALVLPSYAEGVPMCLLEAMAAAVPVVASKVGGIPDLVSAGVEGLLVPPGDVTALAAALATLLDDVGRARAMGLAGRSTVIACYSDGRVLAQLEQLYARYAGIDSKSVY</sequence>
<gene>
    <name evidence="5" type="ORF">GTP23_20280</name>
</gene>
<evidence type="ECO:0000256" key="3">
    <source>
        <dbReference type="ARBA" id="ARBA00022679"/>
    </source>
</evidence>
<keyword evidence="2" id="KW-0328">Glycosyltransferase</keyword>
<evidence type="ECO:0000313" key="5">
    <source>
        <dbReference type="EMBL" id="MYN47385.1"/>
    </source>
</evidence>
<proteinExistence type="inferred from homology"/>
<feature type="domain" description="Glycosyl transferase family 1" evidence="4">
    <location>
        <begin position="168"/>
        <end position="320"/>
    </location>
</feature>
<dbReference type="EMBL" id="WWCL01000004">
    <property type="protein sequence ID" value="MYN47385.1"/>
    <property type="molecule type" value="Genomic_DNA"/>
</dbReference>
<dbReference type="Proteomes" id="UP000444316">
    <property type="component" value="Unassembled WGS sequence"/>
</dbReference>
<evidence type="ECO:0000313" key="6">
    <source>
        <dbReference type="Proteomes" id="UP000444316"/>
    </source>
</evidence>
<evidence type="ECO:0000256" key="2">
    <source>
        <dbReference type="ARBA" id="ARBA00022676"/>
    </source>
</evidence>
<dbReference type="GO" id="GO:0016757">
    <property type="term" value="F:glycosyltransferase activity"/>
    <property type="evidence" value="ECO:0007669"/>
    <property type="project" value="UniProtKB-KW"/>
</dbReference>